<keyword evidence="2" id="KW-1185">Reference proteome</keyword>
<dbReference type="RefSeq" id="WP_053567752.1">
    <property type="nucleotide sequence ID" value="NZ_FCNY02000002.1"/>
</dbReference>
<protein>
    <submittedName>
        <fullName evidence="1">Rhs element Vgr protein</fullName>
    </submittedName>
</protein>
<evidence type="ECO:0000313" key="2">
    <source>
        <dbReference type="Proteomes" id="UP000054740"/>
    </source>
</evidence>
<evidence type="ECO:0000313" key="1">
    <source>
        <dbReference type="EMBL" id="SAL17785.1"/>
    </source>
</evidence>
<proteinExistence type="predicted"/>
<organism evidence="1 2">
    <name type="scientific">Caballeronia cordobensis</name>
    <name type="common">Burkholderia cordobensis</name>
    <dbReference type="NCBI Taxonomy" id="1353886"/>
    <lineage>
        <taxon>Bacteria</taxon>
        <taxon>Pseudomonadati</taxon>
        <taxon>Pseudomonadota</taxon>
        <taxon>Betaproteobacteria</taxon>
        <taxon>Burkholderiales</taxon>
        <taxon>Burkholderiaceae</taxon>
        <taxon>Caballeronia</taxon>
    </lineage>
</organism>
<dbReference type="Proteomes" id="UP000054740">
    <property type="component" value="Unassembled WGS sequence"/>
</dbReference>
<gene>
    <name evidence="1" type="ORF">AWB70_00772</name>
</gene>
<dbReference type="EMBL" id="FCNY02000002">
    <property type="protein sequence ID" value="SAL17785.1"/>
    <property type="molecule type" value="Genomic_DNA"/>
</dbReference>
<sequence length="192" mass="21792">MPLFRKRHARPLTPGETAMARLVFGDAIDYPKVAVYACAYLPFGLQPRRTAMAPNGNLYFPPGCFQDDFSACALAGRMWFIHEMTHVWQFQLGYPVRLRGALRIGLPYAYTLGDGKRLSDYNMEAQGNLLADYFALKFCDGQSGLYEHRYRQVDNALACYESVLDDFIRAPADRQNLPGRRAQALRRAALSR</sequence>
<reference evidence="2" key="1">
    <citation type="submission" date="2016-01" db="EMBL/GenBank/DDBJ databases">
        <authorList>
            <person name="Peeters C."/>
        </authorList>
    </citation>
    <scope>NUCLEOTIDE SEQUENCE [LARGE SCALE GENOMIC DNA]</scope>
</reference>
<name>A0A158FDH5_CABCO</name>
<accession>A0A158FDH5</accession>
<dbReference type="AlphaFoldDB" id="A0A158FDH5"/>